<comment type="caution">
    <text evidence="2">The sequence shown here is derived from an EMBL/GenBank/DDBJ whole genome shotgun (WGS) entry which is preliminary data.</text>
</comment>
<dbReference type="Pfam" id="PF14529">
    <property type="entry name" value="Exo_endo_phos_2"/>
    <property type="match status" value="1"/>
</dbReference>
<dbReference type="GO" id="GO:0003824">
    <property type="term" value="F:catalytic activity"/>
    <property type="evidence" value="ECO:0007669"/>
    <property type="project" value="InterPro"/>
</dbReference>
<dbReference type="AlphaFoldDB" id="A0A9D4L597"/>
<gene>
    <name evidence="2" type="ORF">DPMN_094747</name>
</gene>
<reference evidence="2" key="2">
    <citation type="submission" date="2020-11" db="EMBL/GenBank/DDBJ databases">
        <authorList>
            <person name="McCartney M.A."/>
            <person name="Auch B."/>
            <person name="Kono T."/>
            <person name="Mallez S."/>
            <person name="Becker A."/>
            <person name="Gohl D.M."/>
            <person name="Silverstein K.A.T."/>
            <person name="Koren S."/>
            <person name="Bechman K.B."/>
            <person name="Herman A."/>
            <person name="Abrahante J.E."/>
            <person name="Garbe J."/>
        </authorList>
    </citation>
    <scope>NUCLEOTIDE SEQUENCE</scope>
    <source>
        <strain evidence="2">Duluth1</strain>
        <tissue evidence="2">Whole animal</tissue>
    </source>
</reference>
<dbReference type="InterPro" id="IPR005135">
    <property type="entry name" value="Endo/exonuclease/phosphatase"/>
</dbReference>
<dbReference type="InterPro" id="IPR036691">
    <property type="entry name" value="Endo/exonu/phosph_ase_sf"/>
</dbReference>
<dbReference type="SUPFAM" id="SSF56219">
    <property type="entry name" value="DNase I-like"/>
    <property type="match status" value="1"/>
</dbReference>
<protein>
    <recommendedName>
        <fullName evidence="1">Endonuclease/exonuclease/phosphatase domain-containing protein</fullName>
    </recommendedName>
</protein>
<sequence>MGVNNQFKSDGSTAIEALAIKLVIYKNRHLILVNLYSRGCDHETLNGLFKELRTIKGTYDVIFTGDLNAHHPAWGSINSDAEGRAVIEWLEEQDVAVLRKPRKSNLAQNVICFYKNGVFTGHFLRKYWISYPIGRHRYEHGGILSWSIYIQEDVILKL</sequence>
<organism evidence="2 3">
    <name type="scientific">Dreissena polymorpha</name>
    <name type="common">Zebra mussel</name>
    <name type="synonym">Mytilus polymorpha</name>
    <dbReference type="NCBI Taxonomy" id="45954"/>
    <lineage>
        <taxon>Eukaryota</taxon>
        <taxon>Metazoa</taxon>
        <taxon>Spiralia</taxon>
        <taxon>Lophotrochozoa</taxon>
        <taxon>Mollusca</taxon>
        <taxon>Bivalvia</taxon>
        <taxon>Autobranchia</taxon>
        <taxon>Heteroconchia</taxon>
        <taxon>Euheterodonta</taxon>
        <taxon>Imparidentia</taxon>
        <taxon>Neoheterodontei</taxon>
        <taxon>Myida</taxon>
        <taxon>Dreissenoidea</taxon>
        <taxon>Dreissenidae</taxon>
        <taxon>Dreissena</taxon>
    </lineage>
</organism>
<dbReference type="Gene3D" id="3.60.10.10">
    <property type="entry name" value="Endonuclease/exonuclease/phosphatase"/>
    <property type="match status" value="1"/>
</dbReference>
<evidence type="ECO:0000313" key="3">
    <source>
        <dbReference type="Proteomes" id="UP000828390"/>
    </source>
</evidence>
<name>A0A9D4L597_DREPO</name>
<keyword evidence="3" id="KW-1185">Reference proteome</keyword>
<reference evidence="2" key="1">
    <citation type="journal article" date="2019" name="bioRxiv">
        <title>The Genome of the Zebra Mussel, Dreissena polymorpha: A Resource for Invasive Species Research.</title>
        <authorList>
            <person name="McCartney M.A."/>
            <person name="Auch B."/>
            <person name="Kono T."/>
            <person name="Mallez S."/>
            <person name="Zhang Y."/>
            <person name="Obille A."/>
            <person name="Becker A."/>
            <person name="Abrahante J.E."/>
            <person name="Garbe J."/>
            <person name="Badalamenti J.P."/>
            <person name="Herman A."/>
            <person name="Mangelson H."/>
            <person name="Liachko I."/>
            <person name="Sullivan S."/>
            <person name="Sone E.D."/>
            <person name="Koren S."/>
            <person name="Silverstein K.A.T."/>
            <person name="Beckman K.B."/>
            <person name="Gohl D.M."/>
        </authorList>
    </citation>
    <scope>NUCLEOTIDE SEQUENCE</scope>
    <source>
        <strain evidence="2">Duluth1</strain>
        <tissue evidence="2">Whole animal</tissue>
    </source>
</reference>
<dbReference type="EMBL" id="JAIWYP010000003">
    <property type="protein sequence ID" value="KAH3852245.1"/>
    <property type="molecule type" value="Genomic_DNA"/>
</dbReference>
<evidence type="ECO:0000259" key="1">
    <source>
        <dbReference type="Pfam" id="PF14529"/>
    </source>
</evidence>
<accession>A0A9D4L597</accession>
<dbReference type="Proteomes" id="UP000828390">
    <property type="component" value="Unassembled WGS sequence"/>
</dbReference>
<proteinExistence type="predicted"/>
<evidence type="ECO:0000313" key="2">
    <source>
        <dbReference type="EMBL" id="KAH3852245.1"/>
    </source>
</evidence>
<feature type="domain" description="Endonuclease/exonuclease/phosphatase" evidence="1">
    <location>
        <begin position="32"/>
        <end position="102"/>
    </location>
</feature>